<dbReference type="Proteomes" id="UP000199514">
    <property type="component" value="Unassembled WGS sequence"/>
</dbReference>
<accession>A0A1I1NXK4</accession>
<keyword evidence="2" id="KW-1185">Reference proteome</keyword>
<organism evidence="1 2">
    <name type="scientific">Flexibacter flexilis DSM 6793</name>
    <dbReference type="NCBI Taxonomy" id="927664"/>
    <lineage>
        <taxon>Bacteria</taxon>
        <taxon>Pseudomonadati</taxon>
        <taxon>Bacteroidota</taxon>
        <taxon>Cytophagia</taxon>
        <taxon>Cytophagales</taxon>
        <taxon>Flexibacteraceae</taxon>
        <taxon>Flexibacter</taxon>
    </lineage>
</organism>
<dbReference type="Gene3D" id="3.40.50.150">
    <property type="entry name" value="Vaccinia Virus protein VP39"/>
    <property type="match status" value="1"/>
</dbReference>
<dbReference type="AlphaFoldDB" id="A0A1I1NXK4"/>
<reference evidence="1 2" key="1">
    <citation type="submission" date="2016-10" db="EMBL/GenBank/DDBJ databases">
        <authorList>
            <person name="de Groot N.N."/>
        </authorList>
    </citation>
    <scope>NUCLEOTIDE SEQUENCE [LARGE SCALE GENOMIC DNA]</scope>
    <source>
        <strain evidence="1 2">DSM 6793</strain>
    </source>
</reference>
<proteinExistence type="predicted"/>
<dbReference type="SUPFAM" id="SSF53335">
    <property type="entry name" value="S-adenosyl-L-methionine-dependent methyltransferases"/>
    <property type="match status" value="1"/>
</dbReference>
<evidence type="ECO:0000313" key="2">
    <source>
        <dbReference type="Proteomes" id="UP000199514"/>
    </source>
</evidence>
<evidence type="ECO:0008006" key="3">
    <source>
        <dbReference type="Google" id="ProtNLM"/>
    </source>
</evidence>
<sequence>MACDINDKARSTYELNFKDKSPDIFENNLFYKDIHHVDEKTVPDFDIICA</sequence>
<name>A0A1I1NXK4_9BACT</name>
<gene>
    <name evidence="1" type="ORF">SAMN05421780_1236</name>
</gene>
<dbReference type="InterPro" id="IPR029063">
    <property type="entry name" value="SAM-dependent_MTases_sf"/>
</dbReference>
<evidence type="ECO:0000313" key="1">
    <source>
        <dbReference type="EMBL" id="SFD02136.1"/>
    </source>
</evidence>
<protein>
    <recommendedName>
        <fullName evidence="3">DNA (cytosine-5-)-methyltransferase</fullName>
    </recommendedName>
</protein>
<dbReference type="STRING" id="927664.SAMN05421780_1236"/>
<dbReference type="EMBL" id="FOLE01000023">
    <property type="protein sequence ID" value="SFD02136.1"/>
    <property type="molecule type" value="Genomic_DNA"/>
</dbReference>